<protein>
    <recommendedName>
        <fullName evidence="4">Peptidase M20 dimerisation domain-containing protein</fullName>
    </recommendedName>
</protein>
<dbReference type="PANTHER" id="PTHR43808">
    <property type="entry name" value="ACETYLORNITHINE DEACETYLASE"/>
    <property type="match status" value="1"/>
</dbReference>
<dbReference type="PANTHER" id="PTHR43808:SF8">
    <property type="entry name" value="PEPTIDASE M20 DIMERISATION DOMAIN-CONTAINING PROTEIN"/>
    <property type="match status" value="1"/>
</dbReference>
<evidence type="ECO:0000256" key="1">
    <source>
        <dbReference type="ARBA" id="ARBA00022833"/>
    </source>
</evidence>
<evidence type="ECO:0000313" key="3">
    <source>
        <dbReference type="Proteomes" id="UP000013827"/>
    </source>
</evidence>
<dbReference type="GeneID" id="17284816"/>
<reference evidence="2" key="2">
    <citation type="submission" date="2024-10" db="UniProtKB">
        <authorList>
            <consortium name="EnsemblProtists"/>
        </authorList>
    </citation>
    <scope>IDENTIFICATION</scope>
</reference>
<accession>A0A0D3KUW0</accession>
<evidence type="ECO:0000313" key="2">
    <source>
        <dbReference type="EnsemblProtists" id="EOD39545"/>
    </source>
</evidence>
<keyword evidence="3" id="KW-1185">Reference proteome</keyword>
<dbReference type="SUPFAM" id="SSF53187">
    <property type="entry name" value="Zn-dependent exopeptidases"/>
    <property type="match status" value="1"/>
</dbReference>
<dbReference type="Pfam" id="PF01546">
    <property type="entry name" value="Peptidase_M20"/>
    <property type="match status" value="1"/>
</dbReference>
<reference evidence="3" key="1">
    <citation type="journal article" date="2013" name="Nature">
        <title>Pan genome of the phytoplankton Emiliania underpins its global distribution.</title>
        <authorList>
            <person name="Read B.A."/>
            <person name="Kegel J."/>
            <person name="Klute M.J."/>
            <person name="Kuo A."/>
            <person name="Lefebvre S.C."/>
            <person name="Maumus F."/>
            <person name="Mayer C."/>
            <person name="Miller J."/>
            <person name="Monier A."/>
            <person name="Salamov A."/>
            <person name="Young J."/>
            <person name="Aguilar M."/>
            <person name="Claverie J.M."/>
            <person name="Frickenhaus S."/>
            <person name="Gonzalez K."/>
            <person name="Herman E.K."/>
            <person name="Lin Y.C."/>
            <person name="Napier J."/>
            <person name="Ogata H."/>
            <person name="Sarno A.F."/>
            <person name="Shmutz J."/>
            <person name="Schroeder D."/>
            <person name="de Vargas C."/>
            <person name="Verret F."/>
            <person name="von Dassow P."/>
            <person name="Valentin K."/>
            <person name="Van de Peer Y."/>
            <person name="Wheeler G."/>
            <person name="Dacks J.B."/>
            <person name="Delwiche C.F."/>
            <person name="Dyhrman S.T."/>
            <person name="Glockner G."/>
            <person name="John U."/>
            <person name="Richards T."/>
            <person name="Worden A.Z."/>
            <person name="Zhang X."/>
            <person name="Grigoriev I.V."/>
            <person name="Allen A.E."/>
            <person name="Bidle K."/>
            <person name="Borodovsky M."/>
            <person name="Bowler C."/>
            <person name="Brownlee C."/>
            <person name="Cock J.M."/>
            <person name="Elias M."/>
            <person name="Gladyshev V.N."/>
            <person name="Groth M."/>
            <person name="Guda C."/>
            <person name="Hadaegh A."/>
            <person name="Iglesias-Rodriguez M.D."/>
            <person name="Jenkins J."/>
            <person name="Jones B.M."/>
            <person name="Lawson T."/>
            <person name="Leese F."/>
            <person name="Lindquist E."/>
            <person name="Lobanov A."/>
            <person name="Lomsadze A."/>
            <person name="Malik S.B."/>
            <person name="Marsh M.E."/>
            <person name="Mackinder L."/>
            <person name="Mock T."/>
            <person name="Mueller-Roeber B."/>
            <person name="Pagarete A."/>
            <person name="Parker M."/>
            <person name="Probert I."/>
            <person name="Quesneville H."/>
            <person name="Raines C."/>
            <person name="Rensing S.A."/>
            <person name="Riano-Pachon D.M."/>
            <person name="Richier S."/>
            <person name="Rokitta S."/>
            <person name="Shiraiwa Y."/>
            <person name="Soanes D.M."/>
            <person name="van der Giezen M."/>
            <person name="Wahlund T.M."/>
            <person name="Williams B."/>
            <person name="Wilson W."/>
            <person name="Wolfe G."/>
            <person name="Wurch L.L."/>
        </authorList>
    </citation>
    <scope>NUCLEOTIDE SEQUENCE</scope>
</reference>
<dbReference type="InterPro" id="IPR002933">
    <property type="entry name" value="Peptidase_M20"/>
</dbReference>
<evidence type="ECO:0008006" key="4">
    <source>
        <dbReference type="Google" id="ProtNLM"/>
    </source>
</evidence>
<dbReference type="EnsemblProtists" id="EOD39545">
    <property type="protein sequence ID" value="EOD39545"/>
    <property type="gene ID" value="EMIHUDRAFT_97746"/>
</dbReference>
<proteinExistence type="predicted"/>
<keyword evidence="1" id="KW-0862">Zinc</keyword>
<dbReference type="KEGG" id="ehx:EMIHUDRAFT_97746"/>
<name>A0A0D3KUW0_EMIH1</name>
<dbReference type="RefSeq" id="XP_005791974.1">
    <property type="nucleotide sequence ID" value="XM_005791917.1"/>
</dbReference>
<dbReference type="Gene3D" id="3.40.630.10">
    <property type="entry name" value="Zn peptidases"/>
    <property type="match status" value="1"/>
</dbReference>
<dbReference type="InterPro" id="IPR050072">
    <property type="entry name" value="Peptidase_M20A"/>
</dbReference>
<dbReference type="GO" id="GO:0016787">
    <property type="term" value="F:hydrolase activity"/>
    <property type="evidence" value="ECO:0007669"/>
    <property type="project" value="InterPro"/>
</dbReference>
<sequence length="567" mass="59577">MKRPRPVAVSDESFSAYLAHLSALVSIRTVTSDAHATAAGIEHCRKALVALLEPFGWRVSTDVEGNLRCEPRSDAIDPSRPLLWLCAHIDTVDADPVDFGGHDPFSCRETQSHLVGRGTNDCKAGVAFMLWYAEQLAAGALPAFNGGFLVTRYEEAGSHQPRSATAFARSLASGELQLAEAPHKTFFMILENTVRLRPAGAAEIGVYDRERHSVSLRCKGGLAALGSALLALEDHVEWKTVSIWPTNVSEDAALGAFGLAGSALRVLAQEGGHSCTVRNADNHVWRQLVRAAVGGGSAGDGDNGAGAALPVSTVLAWSSSLTDGGAGGSDAAPGLLWSGSEAQPTRVSSRVAVLPREAVAEAVVRSVADRAGGGRGREDRAATEGCKPPSLAAQLSAAALGGDVEHTLLLNYRGLRPLREVRAQIAQLEAALPSAVHLVGDDLEGGAGAQQACFVASSSLPRVLEAAIDGINDGAANEGTLTLKYEPNPGRSDASHLWRGLPEELRGERVVPFTCGPGHRSHRDAEGTMRKTHGPNEGFHKAAGRQVLPFFVAAVAAFALPDHKYDM</sequence>
<organism evidence="2 3">
    <name type="scientific">Emiliania huxleyi (strain CCMP1516)</name>
    <dbReference type="NCBI Taxonomy" id="280463"/>
    <lineage>
        <taxon>Eukaryota</taxon>
        <taxon>Haptista</taxon>
        <taxon>Haptophyta</taxon>
        <taxon>Prymnesiophyceae</taxon>
        <taxon>Isochrysidales</taxon>
        <taxon>Noelaerhabdaceae</taxon>
        <taxon>Emiliania</taxon>
    </lineage>
</organism>
<dbReference type="PaxDb" id="2903-EOD39545"/>
<dbReference type="HOGENOM" id="CLU_550654_0_0_1"/>
<dbReference type="AlphaFoldDB" id="A0A0D3KUW0"/>
<dbReference type="Proteomes" id="UP000013827">
    <property type="component" value="Unassembled WGS sequence"/>
</dbReference>